<dbReference type="EMBL" id="JBHSFW010000008">
    <property type="protein sequence ID" value="MFC4619422.1"/>
    <property type="molecule type" value="Genomic_DNA"/>
</dbReference>
<dbReference type="PROSITE" id="PS51094">
    <property type="entry name" value="PTS_EIIA_TYPE_2"/>
    <property type="match status" value="1"/>
</dbReference>
<dbReference type="InterPro" id="IPR051541">
    <property type="entry name" value="PTS_SugarTrans_NitroReg"/>
</dbReference>
<comment type="caution">
    <text evidence="2">The sequence shown here is derived from an EMBL/GenBank/DDBJ whole genome shotgun (WGS) entry which is preliminary data.</text>
</comment>
<evidence type="ECO:0000313" key="3">
    <source>
        <dbReference type="Proteomes" id="UP001596022"/>
    </source>
</evidence>
<sequence length="162" mass="17955">MLDKETESQLIFHDDLIDIGMTATDQEDALAQLSQKFIQKGYVKTTYPEALIKREKTFPTGLALNGIGIAIPHTDAEHVNSASLGIATLRKPVLFRAMDTGDLLEVHILFMLAITHPTAQLKVLQKVVELMRSEEALLSLKHSETKSDVKTIVKPFFGDLLA</sequence>
<dbReference type="PANTHER" id="PTHR47738">
    <property type="entry name" value="PTS SYSTEM FRUCTOSE-LIKE EIIA COMPONENT-RELATED"/>
    <property type="match status" value="1"/>
</dbReference>
<feature type="domain" description="PTS EIIA type-2" evidence="1">
    <location>
        <begin position="10"/>
        <end position="156"/>
    </location>
</feature>
<organism evidence="2 3">
    <name type="scientific">Camelliibacillus cellulosilyticus</name>
    <dbReference type="NCBI Taxonomy" id="2174486"/>
    <lineage>
        <taxon>Bacteria</taxon>
        <taxon>Bacillati</taxon>
        <taxon>Bacillota</taxon>
        <taxon>Bacilli</taxon>
        <taxon>Bacillales</taxon>
        <taxon>Sporolactobacillaceae</taxon>
        <taxon>Camelliibacillus</taxon>
    </lineage>
</organism>
<dbReference type="InterPro" id="IPR016152">
    <property type="entry name" value="PTrfase/Anion_transptr"/>
</dbReference>
<dbReference type="CDD" id="cd00211">
    <property type="entry name" value="PTS_IIA_fru"/>
    <property type="match status" value="1"/>
</dbReference>
<dbReference type="InterPro" id="IPR002178">
    <property type="entry name" value="PTS_EIIA_type-2_dom"/>
</dbReference>
<keyword evidence="2" id="KW-0813">Transport</keyword>
<proteinExistence type="predicted"/>
<gene>
    <name evidence="2" type="ORF">ACFO4N_11925</name>
</gene>
<protein>
    <submittedName>
        <fullName evidence="2">PTS sugar transporter subunit IIA</fullName>
    </submittedName>
</protein>
<evidence type="ECO:0000313" key="2">
    <source>
        <dbReference type="EMBL" id="MFC4619422.1"/>
    </source>
</evidence>
<reference evidence="3" key="1">
    <citation type="journal article" date="2019" name="Int. J. Syst. Evol. Microbiol.">
        <title>The Global Catalogue of Microorganisms (GCM) 10K type strain sequencing project: providing services to taxonomists for standard genome sequencing and annotation.</title>
        <authorList>
            <consortium name="The Broad Institute Genomics Platform"/>
            <consortium name="The Broad Institute Genome Sequencing Center for Infectious Disease"/>
            <person name="Wu L."/>
            <person name="Ma J."/>
        </authorList>
    </citation>
    <scope>NUCLEOTIDE SEQUENCE [LARGE SCALE GENOMIC DNA]</scope>
    <source>
        <strain evidence="3">CGMCC 1.16306</strain>
    </source>
</reference>
<dbReference type="Pfam" id="PF00359">
    <property type="entry name" value="PTS_EIIA_2"/>
    <property type="match status" value="1"/>
</dbReference>
<dbReference type="RefSeq" id="WP_376846518.1">
    <property type="nucleotide sequence ID" value="NZ_JBHSFW010000008.1"/>
</dbReference>
<dbReference type="PANTHER" id="PTHR47738:SF3">
    <property type="entry name" value="PHOSPHOTRANSFERASE SYSTEM MANNITOL_FRUCTOSE-SPECIFIC IIA DOMAIN CONTAINING PROTEIN"/>
    <property type="match status" value="1"/>
</dbReference>
<evidence type="ECO:0000259" key="1">
    <source>
        <dbReference type="PROSITE" id="PS51094"/>
    </source>
</evidence>
<accession>A0ABV9GQC1</accession>
<keyword evidence="2" id="KW-0762">Sugar transport</keyword>
<dbReference type="Gene3D" id="3.40.930.10">
    <property type="entry name" value="Mannitol-specific EII, Chain A"/>
    <property type="match status" value="1"/>
</dbReference>
<name>A0ABV9GQC1_9BACL</name>
<keyword evidence="3" id="KW-1185">Reference proteome</keyword>
<dbReference type="SUPFAM" id="SSF55804">
    <property type="entry name" value="Phoshotransferase/anion transport protein"/>
    <property type="match status" value="1"/>
</dbReference>
<dbReference type="Proteomes" id="UP001596022">
    <property type="component" value="Unassembled WGS sequence"/>
</dbReference>